<dbReference type="Proteomes" id="UP000663870">
    <property type="component" value="Unassembled WGS sequence"/>
</dbReference>
<keyword evidence="4" id="KW-1185">Reference proteome</keyword>
<reference evidence="1" key="1">
    <citation type="submission" date="2021-02" db="EMBL/GenBank/DDBJ databases">
        <authorList>
            <person name="Nowell W R."/>
        </authorList>
    </citation>
    <scope>NUCLEOTIDE SEQUENCE</scope>
</reference>
<dbReference type="Proteomes" id="UP000663864">
    <property type="component" value="Unassembled WGS sequence"/>
</dbReference>
<proteinExistence type="predicted"/>
<sequence length="210" mass="24525">MESHLSNAMFISEIPVRYMSLTNNDEKRLKWISNLNNRTTAQDVIRLILPTCDPTNYLLYIYTDCKKKILNDSACIYKVIAKINQKNYSRRLLFEICLKKVKKHVRFADEILIQNIIQRKCLSNETIRNNIIETISIPYEKHLEKLKENFQKHIHQQQENYIKISSDSKRSSLNIINKNIPYSSSESGISSNLSADDSIVPTKQILETFV</sequence>
<protein>
    <submittedName>
        <fullName evidence="1">Uncharacterized protein</fullName>
    </submittedName>
</protein>
<dbReference type="EMBL" id="CAJNOT010000351">
    <property type="protein sequence ID" value="CAF0950733.1"/>
    <property type="molecule type" value="Genomic_DNA"/>
</dbReference>
<evidence type="ECO:0000313" key="2">
    <source>
        <dbReference type="EMBL" id="CAF0990138.1"/>
    </source>
</evidence>
<accession>A0A814D841</accession>
<comment type="caution">
    <text evidence="1">The sequence shown here is derived from an EMBL/GenBank/DDBJ whole genome shotgun (WGS) entry which is preliminary data.</text>
</comment>
<evidence type="ECO:0000313" key="1">
    <source>
        <dbReference type="EMBL" id="CAF0950733.1"/>
    </source>
</evidence>
<evidence type="ECO:0000313" key="4">
    <source>
        <dbReference type="Proteomes" id="UP000663870"/>
    </source>
</evidence>
<dbReference type="EMBL" id="CAJNOL010000295">
    <property type="protein sequence ID" value="CAF0990138.1"/>
    <property type="molecule type" value="Genomic_DNA"/>
</dbReference>
<dbReference type="Gene3D" id="3.10.20.90">
    <property type="entry name" value="Phosphatidylinositol 3-kinase Catalytic Subunit, Chain A, domain 1"/>
    <property type="match status" value="1"/>
</dbReference>
<evidence type="ECO:0000313" key="3">
    <source>
        <dbReference type="Proteomes" id="UP000663864"/>
    </source>
</evidence>
<gene>
    <name evidence="2" type="ORF">JXQ802_LOCUS13630</name>
    <name evidence="1" type="ORF">ZHD862_LOCUS9992</name>
</gene>
<name>A0A814D841_9BILA</name>
<dbReference type="AlphaFoldDB" id="A0A814D841"/>
<organism evidence="1 3">
    <name type="scientific">Rotaria sordida</name>
    <dbReference type="NCBI Taxonomy" id="392033"/>
    <lineage>
        <taxon>Eukaryota</taxon>
        <taxon>Metazoa</taxon>
        <taxon>Spiralia</taxon>
        <taxon>Gnathifera</taxon>
        <taxon>Rotifera</taxon>
        <taxon>Eurotatoria</taxon>
        <taxon>Bdelloidea</taxon>
        <taxon>Philodinida</taxon>
        <taxon>Philodinidae</taxon>
        <taxon>Rotaria</taxon>
    </lineage>
</organism>